<reference evidence="3 4" key="1">
    <citation type="submission" date="2017-05" db="EMBL/GenBank/DDBJ databases">
        <title>Streptomyces alboflavus Genome sequencing and assembly.</title>
        <authorList>
            <person name="Wang Y."/>
            <person name="Du B."/>
            <person name="Ding Y."/>
            <person name="Liu H."/>
            <person name="Hou Q."/>
            <person name="Liu K."/>
            <person name="Wang C."/>
            <person name="Yao L."/>
        </authorList>
    </citation>
    <scope>NUCLEOTIDE SEQUENCE [LARGE SCALE GENOMIC DNA]</scope>
    <source>
        <strain evidence="3 4">MDJK44</strain>
    </source>
</reference>
<dbReference type="RefSeq" id="WP_087887177.1">
    <property type="nucleotide sequence ID" value="NZ_CP021748.1"/>
</dbReference>
<dbReference type="InterPro" id="IPR001155">
    <property type="entry name" value="OxRdtase_FMN_N"/>
</dbReference>
<feature type="domain" description="FAD-binding" evidence="2">
    <location>
        <begin position="133"/>
        <end position="325"/>
    </location>
</feature>
<dbReference type="STRING" id="67267.GCA_000716675_00596"/>
<dbReference type="GO" id="GO:0003959">
    <property type="term" value="F:NADPH dehydrogenase activity"/>
    <property type="evidence" value="ECO:0007669"/>
    <property type="project" value="InterPro"/>
</dbReference>
<dbReference type="InterPro" id="IPR013785">
    <property type="entry name" value="Aldolase_TIM"/>
</dbReference>
<sequence>MRIAVIGGGPGGLYFSALVRQLDPGHEITVWERNAPDETFGFGVVLSDQALSGIERADPAVLSEMRPMLAHWDDIDVHYRGTTFTAGGNGFAAMSRAGLLLALQRRCAQLGIPVRHGSEATDVDALAADHDVVVAADGANSLVRERYAEAFRPTVRTGTCRYIWLGTDLELDSFTFHVLDTPGGAAQVHAYPDARHTSTLILELSESAWHAAGFATATPPRLAPGESDERSIGIIAELCKDILNGQKLYGNNSRWLRFPTVRCDAWSRGNVVLIGDAAHTAHFSIGSGTKLAMEDALALARNLCEQPHTEAALAAYEAERRPAIGSLQRAARASREWFENVDRYTHQEPQQFAVNLLTRSRRVSYAGLRRRDPGFTARAERWFADAAGGAVVGDTAGGEVCGEASPPMLQPFTLGRLELVNRLVVSPDSRVPAHDGVPGDLELVHLGGAALGGAGLVLTGPVAVSATGGAGPGRAGLCSGEQAAGWRRVVDFVHTHSPARIGVRLGHYGPDGPAEALGELRRAFAAAARRAAGTGPGAPDAAGFDLLELDCAHGSLGTSYGRLRHPLDVFDAVRAVWPDERPLGVRISPARWFPDGDGVDAVVRIANEFAARGATAVHVCAGPRADRDGCADPDPDAYADRIRNQAGGGSTFAVIASGSIRVSDVDTIVLAGRADLCVVDRPTMNSPWRFPRGTPDRATSQEWS</sequence>
<dbReference type="Gene3D" id="3.20.20.70">
    <property type="entry name" value="Aldolase class I"/>
    <property type="match status" value="2"/>
</dbReference>
<dbReference type="Proteomes" id="UP000195880">
    <property type="component" value="Chromosome"/>
</dbReference>
<dbReference type="InterPro" id="IPR002938">
    <property type="entry name" value="FAD-bd"/>
</dbReference>
<evidence type="ECO:0000259" key="2">
    <source>
        <dbReference type="Pfam" id="PF01494"/>
    </source>
</evidence>
<dbReference type="PRINTS" id="PR00420">
    <property type="entry name" value="RNGMNOXGNASE"/>
</dbReference>
<dbReference type="eggNOG" id="COG0654">
    <property type="taxonomic scope" value="Bacteria"/>
</dbReference>
<evidence type="ECO:0000313" key="3">
    <source>
        <dbReference type="EMBL" id="ARX89213.1"/>
    </source>
</evidence>
<dbReference type="PANTHER" id="PTHR43303:SF3">
    <property type="entry name" value="BLR3436 PROTEIN"/>
    <property type="match status" value="1"/>
</dbReference>
<dbReference type="Gene3D" id="3.50.50.60">
    <property type="entry name" value="FAD/NAD(P)-binding domain"/>
    <property type="match status" value="1"/>
</dbReference>
<dbReference type="KEGG" id="salf:SMD44_08700"/>
<dbReference type="eggNOG" id="COG1902">
    <property type="taxonomic scope" value="Bacteria"/>
</dbReference>
<dbReference type="Pfam" id="PF01494">
    <property type="entry name" value="FAD_binding_3"/>
    <property type="match status" value="1"/>
</dbReference>
<dbReference type="SUPFAM" id="SSF51905">
    <property type="entry name" value="FAD/NAD(P)-binding domain"/>
    <property type="match status" value="1"/>
</dbReference>
<name>A0A1Z1WRZ4_9ACTN</name>
<organism evidence="3 4">
    <name type="scientific">Streptomyces alboflavus</name>
    <dbReference type="NCBI Taxonomy" id="67267"/>
    <lineage>
        <taxon>Bacteria</taxon>
        <taxon>Bacillati</taxon>
        <taxon>Actinomycetota</taxon>
        <taxon>Actinomycetes</taxon>
        <taxon>Kitasatosporales</taxon>
        <taxon>Streptomycetaceae</taxon>
        <taxon>Streptomyces</taxon>
    </lineage>
</organism>
<dbReference type="GO" id="GO:0071949">
    <property type="term" value="F:FAD binding"/>
    <property type="evidence" value="ECO:0007669"/>
    <property type="project" value="InterPro"/>
</dbReference>
<dbReference type="GO" id="GO:0050661">
    <property type="term" value="F:NADP binding"/>
    <property type="evidence" value="ECO:0007669"/>
    <property type="project" value="InterPro"/>
</dbReference>
<evidence type="ECO:0000259" key="1">
    <source>
        <dbReference type="Pfam" id="PF00724"/>
    </source>
</evidence>
<accession>A0A1Z1WRZ4</accession>
<dbReference type="InterPro" id="IPR036188">
    <property type="entry name" value="FAD/NAD-bd_sf"/>
</dbReference>
<feature type="domain" description="NADH:flavin oxidoreductase/NADH oxidase N-terminal" evidence="1">
    <location>
        <begin position="408"/>
        <end position="521"/>
    </location>
</feature>
<dbReference type="AlphaFoldDB" id="A0A1Z1WRZ4"/>
<dbReference type="InterPro" id="IPR044152">
    <property type="entry name" value="YqjM-like"/>
</dbReference>
<evidence type="ECO:0000313" key="4">
    <source>
        <dbReference type="Proteomes" id="UP000195880"/>
    </source>
</evidence>
<dbReference type="SUPFAM" id="SSF51395">
    <property type="entry name" value="FMN-linked oxidoreductases"/>
    <property type="match status" value="1"/>
</dbReference>
<dbReference type="EMBL" id="CP021748">
    <property type="protein sequence ID" value="ARX89213.1"/>
    <property type="molecule type" value="Genomic_DNA"/>
</dbReference>
<gene>
    <name evidence="3" type="ORF">SMD44_08700</name>
</gene>
<proteinExistence type="predicted"/>
<keyword evidence="4" id="KW-1185">Reference proteome</keyword>
<dbReference type="OrthoDB" id="3169239at2"/>
<dbReference type="GO" id="GO:0010181">
    <property type="term" value="F:FMN binding"/>
    <property type="evidence" value="ECO:0007669"/>
    <property type="project" value="InterPro"/>
</dbReference>
<dbReference type="PANTHER" id="PTHR43303">
    <property type="entry name" value="NADPH DEHYDROGENASE C23G7.10C-RELATED"/>
    <property type="match status" value="1"/>
</dbReference>
<protein>
    <submittedName>
        <fullName evidence="3">Salicylyl-CoA 5-hydroxylase</fullName>
    </submittedName>
</protein>
<dbReference type="Gene3D" id="3.30.9.20">
    <property type="match status" value="1"/>
</dbReference>
<dbReference type="Pfam" id="PF00724">
    <property type="entry name" value="Oxidored_FMN"/>
    <property type="match status" value="1"/>
</dbReference>